<dbReference type="GO" id="GO:0004252">
    <property type="term" value="F:serine-type endopeptidase activity"/>
    <property type="evidence" value="ECO:0007669"/>
    <property type="project" value="InterPro"/>
</dbReference>
<dbReference type="SUPFAM" id="SSF53474">
    <property type="entry name" value="alpha/beta-Hydrolases"/>
    <property type="match status" value="1"/>
</dbReference>
<evidence type="ECO:0000313" key="4">
    <source>
        <dbReference type="EMBL" id="SUZ94335.1"/>
    </source>
</evidence>
<feature type="domain" description="Peptidase S9 prolyl oligopeptidase catalytic" evidence="2">
    <location>
        <begin position="412"/>
        <end position="621"/>
    </location>
</feature>
<dbReference type="AlphaFoldDB" id="A0A381RR31"/>
<dbReference type="PROSITE" id="PS51257">
    <property type="entry name" value="PROKAR_LIPOPROTEIN"/>
    <property type="match status" value="1"/>
</dbReference>
<dbReference type="GO" id="GO:0006508">
    <property type="term" value="P:proteolysis"/>
    <property type="evidence" value="ECO:0007669"/>
    <property type="project" value="InterPro"/>
</dbReference>
<gene>
    <name evidence="4" type="ORF">METZ01_LOCUS47189</name>
</gene>
<dbReference type="InterPro" id="IPR002469">
    <property type="entry name" value="Peptidase_S9B_N"/>
</dbReference>
<sequence length="621" mass="70576">MKSSLKLFLTLLIFVSCDQTGTEPQRYSIETLMSNNRSSGGYFSKDGSKLLYSSDKSGIFNVYEVDLNTDKETQVTSSTEESYFAQDYSPLTGEIFYSADKGGNENSHLYLIRDGKSVDLTPGEKTKASLLGWTQNEKQMYFQSNARNPKYFDLYKVDIKTLETVMVFKNDKAYSYNSISNNDMYLVFDLSLSRGVDKMFLYNMATKQRVEISNQKANYWGQGFDKDDNNYYYTTNFDGEFHYLMSYNIETGKRALVYKADWDVVNSSLSKNDTYRVITVNEDAQNKIMVKHNKDNSLIKFKGLDKMNINSITFSDDEKMMRLTAGSSGSPGDIYTYNILTDELKKITSNLNSKVNPSDLVSGEVIRYKSFDGLEIPAILYKPHSAKREAKVPALVWVHGGPGGQSRIGYRSLVQYLVNHGYAVLAVNNRGSGGYGKTFYSLDDKNHGENDLQDCVWGKHWLEKQDYIDSEKIGIIGGSYGGFMTMAAMTFEPDVFKVGVNIYGVTNWIRTLRSIPPYWEASRNQLYKEMGDPYSKDSIRLYNISPLFHAKNIKNPVMVLQGANDPRVLQIESDEIVQAARESGAYVEYLLFDDAGHGFVKKQQQIEGNEKILTFLNNYLK</sequence>
<dbReference type="PANTHER" id="PTHR42776">
    <property type="entry name" value="SERINE PEPTIDASE S9 FAMILY MEMBER"/>
    <property type="match status" value="1"/>
</dbReference>
<dbReference type="Pfam" id="PF00326">
    <property type="entry name" value="Peptidase_S9"/>
    <property type="match status" value="1"/>
</dbReference>
<dbReference type="InterPro" id="IPR001375">
    <property type="entry name" value="Peptidase_S9_cat"/>
</dbReference>
<evidence type="ECO:0000259" key="3">
    <source>
        <dbReference type="Pfam" id="PF00930"/>
    </source>
</evidence>
<accession>A0A381RR31</accession>
<dbReference type="Gene3D" id="3.40.50.1820">
    <property type="entry name" value="alpha/beta hydrolase"/>
    <property type="match status" value="1"/>
</dbReference>
<evidence type="ECO:0000259" key="2">
    <source>
        <dbReference type="Pfam" id="PF00326"/>
    </source>
</evidence>
<organism evidence="4">
    <name type="scientific">marine metagenome</name>
    <dbReference type="NCBI Taxonomy" id="408172"/>
    <lineage>
        <taxon>unclassified sequences</taxon>
        <taxon>metagenomes</taxon>
        <taxon>ecological metagenomes</taxon>
    </lineage>
</organism>
<proteinExistence type="predicted"/>
<dbReference type="PANTHER" id="PTHR42776:SF27">
    <property type="entry name" value="DIPEPTIDYL PEPTIDASE FAMILY MEMBER 6"/>
    <property type="match status" value="1"/>
</dbReference>
<dbReference type="EMBL" id="UINC01002225">
    <property type="protein sequence ID" value="SUZ94335.1"/>
    <property type="molecule type" value="Genomic_DNA"/>
</dbReference>
<evidence type="ECO:0000256" key="1">
    <source>
        <dbReference type="ARBA" id="ARBA00022801"/>
    </source>
</evidence>
<dbReference type="SUPFAM" id="SSF82171">
    <property type="entry name" value="DPP6 N-terminal domain-like"/>
    <property type="match status" value="1"/>
</dbReference>
<dbReference type="InterPro" id="IPR029058">
    <property type="entry name" value="AB_hydrolase_fold"/>
</dbReference>
<name>A0A381RR31_9ZZZZ</name>
<protein>
    <recommendedName>
        <fullName evidence="5">Peptidase S9 prolyl oligopeptidase catalytic domain-containing protein</fullName>
    </recommendedName>
</protein>
<reference evidence="4" key="1">
    <citation type="submission" date="2018-05" db="EMBL/GenBank/DDBJ databases">
        <authorList>
            <person name="Lanie J.A."/>
            <person name="Ng W.-L."/>
            <person name="Kazmierczak K.M."/>
            <person name="Andrzejewski T.M."/>
            <person name="Davidsen T.M."/>
            <person name="Wayne K.J."/>
            <person name="Tettelin H."/>
            <person name="Glass J.I."/>
            <person name="Rusch D."/>
            <person name="Podicherti R."/>
            <person name="Tsui H.-C.T."/>
            <person name="Winkler M.E."/>
        </authorList>
    </citation>
    <scope>NUCLEOTIDE SEQUENCE</scope>
</reference>
<evidence type="ECO:0008006" key="5">
    <source>
        <dbReference type="Google" id="ProtNLM"/>
    </source>
</evidence>
<dbReference type="InterPro" id="IPR002470">
    <property type="entry name" value="Peptidase_S9A"/>
</dbReference>
<dbReference type="InterPro" id="IPR011042">
    <property type="entry name" value="6-blade_b-propeller_TolB-like"/>
</dbReference>
<feature type="domain" description="Dipeptidylpeptidase IV N-terminal" evidence="3">
    <location>
        <begin position="103"/>
        <end position="186"/>
    </location>
</feature>
<dbReference type="Pfam" id="PF00930">
    <property type="entry name" value="DPPIV_N"/>
    <property type="match status" value="1"/>
</dbReference>
<dbReference type="Gene3D" id="2.120.10.30">
    <property type="entry name" value="TolB, C-terminal domain"/>
    <property type="match status" value="1"/>
</dbReference>
<keyword evidence="1" id="KW-0378">Hydrolase</keyword>
<dbReference type="PRINTS" id="PR00862">
    <property type="entry name" value="PROLIGOPTASE"/>
</dbReference>